<evidence type="ECO:0000313" key="9">
    <source>
        <dbReference type="Proteomes" id="UP001344447"/>
    </source>
</evidence>
<keyword evidence="3" id="KW-0009">Actin-binding</keyword>
<evidence type="ECO:0000256" key="1">
    <source>
        <dbReference type="ARBA" id="ARBA00004245"/>
    </source>
</evidence>
<dbReference type="AlphaFoldDB" id="A0AAN7YWX8"/>
<reference evidence="8 9" key="1">
    <citation type="submission" date="2023-11" db="EMBL/GenBank/DDBJ databases">
        <title>Dfirmibasis_genome.</title>
        <authorList>
            <person name="Edelbroek B."/>
            <person name="Kjellin J."/>
            <person name="Jerlstrom-Hultqvist J."/>
            <person name="Soderbom F."/>
        </authorList>
    </citation>
    <scope>NUCLEOTIDE SEQUENCE [LARGE SCALE GENOMIC DNA]</scope>
    <source>
        <strain evidence="8 9">TNS-C-14</strain>
    </source>
</reference>
<proteinExistence type="inferred from homology"/>
<name>A0AAN7YWX8_9MYCE</name>
<gene>
    <name evidence="8" type="ORF">RB653_003344</name>
</gene>
<evidence type="ECO:0000256" key="5">
    <source>
        <dbReference type="ARBA" id="ARBA00038052"/>
    </source>
</evidence>
<dbReference type="FunFam" id="3.40.20.10:FF:000018">
    <property type="entry name" value="Coactosin-like 1"/>
    <property type="match status" value="1"/>
</dbReference>
<keyword evidence="9" id="KW-1185">Reference proteome</keyword>
<dbReference type="PANTHER" id="PTHR10829">
    <property type="entry name" value="CORTACTIN AND DREBRIN"/>
    <property type="match status" value="1"/>
</dbReference>
<comment type="subcellular location">
    <subcellularLocation>
        <location evidence="1">Cytoplasm</location>
        <location evidence="1">Cytoskeleton</location>
    </subcellularLocation>
</comment>
<dbReference type="PANTHER" id="PTHR10829:SF25">
    <property type="entry name" value="DREBRIN-LIKE PROTEIN"/>
    <property type="match status" value="1"/>
</dbReference>
<dbReference type="GO" id="GO:0030427">
    <property type="term" value="C:site of polarized growth"/>
    <property type="evidence" value="ECO:0007669"/>
    <property type="project" value="TreeGrafter"/>
</dbReference>
<keyword evidence="4" id="KW-0206">Cytoskeleton</keyword>
<comment type="caution">
    <text evidence="8">The sequence shown here is derived from an EMBL/GenBank/DDBJ whole genome shotgun (WGS) entry which is preliminary data.</text>
</comment>
<protein>
    <recommendedName>
        <fullName evidence="6">Coactosin</fullName>
    </recommendedName>
</protein>
<comment type="similarity">
    <text evidence="5">Belongs to the actin-binding proteins ADF family. Coactosin subfamily.</text>
</comment>
<dbReference type="GO" id="GO:0005884">
    <property type="term" value="C:actin filament"/>
    <property type="evidence" value="ECO:0007669"/>
    <property type="project" value="TreeGrafter"/>
</dbReference>
<evidence type="ECO:0000256" key="4">
    <source>
        <dbReference type="ARBA" id="ARBA00023212"/>
    </source>
</evidence>
<dbReference type="InterPro" id="IPR002108">
    <property type="entry name" value="ADF-H"/>
</dbReference>
<dbReference type="Pfam" id="PF00241">
    <property type="entry name" value="Cofilin_ADF"/>
    <property type="match status" value="1"/>
</dbReference>
<sequence>MADVSSPELKAAYDEVLLDSSETNWCLFKYEGKNKIVLAGKGSGGFAELAQELDQPEERLYAYLRVTSGDEESKRSKFAFISWCGDKVGPLAKANVSVHKASVKQVIKNIGVEFHYTTKEDIDEEELMTKIRKSSGADYSGNKSTN</sequence>
<dbReference type="Proteomes" id="UP001344447">
    <property type="component" value="Unassembled WGS sequence"/>
</dbReference>
<evidence type="ECO:0000259" key="7">
    <source>
        <dbReference type="PROSITE" id="PS51263"/>
    </source>
</evidence>
<evidence type="ECO:0000256" key="6">
    <source>
        <dbReference type="ARBA" id="ARBA00069392"/>
    </source>
</evidence>
<dbReference type="CDD" id="cd11282">
    <property type="entry name" value="ADF_coactosin_like"/>
    <property type="match status" value="1"/>
</dbReference>
<dbReference type="Gene3D" id="3.40.20.10">
    <property type="entry name" value="Severin"/>
    <property type="match status" value="1"/>
</dbReference>
<accession>A0AAN7YWX8</accession>
<dbReference type="GO" id="GO:0030864">
    <property type="term" value="C:cortical actin cytoskeleton"/>
    <property type="evidence" value="ECO:0007669"/>
    <property type="project" value="TreeGrafter"/>
</dbReference>
<dbReference type="GO" id="GO:0030833">
    <property type="term" value="P:regulation of actin filament polymerization"/>
    <property type="evidence" value="ECO:0007669"/>
    <property type="project" value="TreeGrafter"/>
</dbReference>
<dbReference type="InterPro" id="IPR029006">
    <property type="entry name" value="ADF-H/Gelsolin-like_dom_sf"/>
</dbReference>
<dbReference type="PROSITE" id="PS51263">
    <property type="entry name" value="ADF_H"/>
    <property type="match status" value="1"/>
</dbReference>
<evidence type="ECO:0000313" key="8">
    <source>
        <dbReference type="EMBL" id="KAK5581766.1"/>
    </source>
</evidence>
<evidence type="ECO:0000256" key="2">
    <source>
        <dbReference type="ARBA" id="ARBA00022490"/>
    </source>
</evidence>
<dbReference type="EMBL" id="JAVFKY010000001">
    <property type="protein sequence ID" value="KAK5581766.1"/>
    <property type="molecule type" value="Genomic_DNA"/>
</dbReference>
<dbReference type="SMART" id="SM00102">
    <property type="entry name" value="ADF"/>
    <property type="match status" value="1"/>
</dbReference>
<feature type="domain" description="ADF-H" evidence="7">
    <location>
        <begin position="1"/>
        <end position="132"/>
    </location>
</feature>
<dbReference type="GO" id="GO:0051015">
    <property type="term" value="F:actin filament binding"/>
    <property type="evidence" value="ECO:0007669"/>
    <property type="project" value="TreeGrafter"/>
</dbReference>
<keyword evidence="2" id="KW-0963">Cytoplasm</keyword>
<evidence type="ECO:0000256" key="3">
    <source>
        <dbReference type="ARBA" id="ARBA00023203"/>
    </source>
</evidence>
<organism evidence="8 9">
    <name type="scientific">Dictyostelium firmibasis</name>
    <dbReference type="NCBI Taxonomy" id="79012"/>
    <lineage>
        <taxon>Eukaryota</taxon>
        <taxon>Amoebozoa</taxon>
        <taxon>Evosea</taxon>
        <taxon>Eumycetozoa</taxon>
        <taxon>Dictyostelia</taxon>
        <taxon>Dictyosteliales</taxon>
        <taxon>Dictyosteliaceae</taxon>
        <taxon>Dictyostelium</taxon>
    </lineage>
</organism>
<dbReference type="SUPFAM" id="SSF55753">
    <property type="entry name" value="Actin depolymerizing proteins"/>
    <property type="match status" value="1"/>
</dbReference>